<sequence length="119" mass="13773">MQFLKTITLLLVTLMSAQLSFSQQLKKNEKAVIKTHIYCDHCKECETCGKNFQSGLLKLKGVKMYELDQNYMTITVYYNAQKTNLTTIKTRITELGYDADEMKADFSSYEKLDNCCKKI</sequence>
<dbReference type="InterPro" id="IPR006121">
    <property type="entry name" value="HMA_dom"/>
</dbReference>
<feature type="domain" description="HMA" evidence="1">
    <location>
        <begin position="28"/>
        <end position="100"/>
    </location>
</feature>
<dbReference type="AlphaFoldDB" id="A0A1G8XSI6"/>
<organism evidence="2 3">
    <name type="scientific">Flavobacterium noncentrifugens</name>
    <dbReference type="NCBI Taxonomy" id="1128970"/>
    <lineage>
        <taxon>Bacteria</taxon>
        <taxon>Pseudomonadati</taxon>
        <taxon>Bacteroidota</taxon>
        <taxon>Flavobacteriia</taxon>
        <taxon>Flavobacteriales</taxon>
        <taxon>Flavobacteriaceae</taxon>
        <taxon>Flavobacterium</taxon>
    </lineage>
</organism>
<dbReference type="Proteomes" id="UP000199580">
    <property type="component" value="Unassembled WGS sequence"/>
</dbReference>
<dbReference type="RefSeq" id="WP_091394844.1">
    <property type="nucleotide sequence ID" value="NZ_BKAI01000011.1"/>
</dbReference>
<evidence type="ECO:0000313" key="3">
    <source>
        <dbReference type="Proteomes" id="UP000199580"/>
    </source>
</evidence>
<reference evidence="2 3" key="1">
    <citation type="submission" date="2016-10" db="EMBL/GenBank/DDBJ databases">
        <authorList>
            <person name="de Groot N.N."/>
        </authorList>
    </citation>
    <scope>NUCLEOTIDE SEQUENCE [LARGE SCALE GENOMIC DNA]</scope>
    <source>
        <strain evidence="2 3">CGMCC 1.10076</strain>
    </source>
</reference>
<name>A0A1G8XSI6_9FLAO</name>
<evidence type="ECO:0000259" key="1">
    <source>
        <dbReference type="PROSITE" id="PS50846"/>
    </source>
</evidence>
<dbReference type="GO" id="GO:0046872">
    <property type="term" value="F:metal ion binding"/>
    <property type="evidence" value="ECO:0007669"/>
    <property type="project" value="InterPro"/>
</dbReference>
<dbReference type="Pfam" id="PF00403">
    <property type="entry name" value="HMA"/>
    <property type="match status" value="1"/>
</dbReference>
<dbReference type="Gene3D" id="3.30.70.100">
    <property type="match status" value="1"/>
</dbReference>
<dbReference type="EMBL" id="FNEZ01000003">
    <property type="protein sequence ID" value="SDJ93508.1"/>
    <property type="molecule type" value="Genomic_DNA"/>
</dbReference>
<protein>
    <submittedName>
        <fullName evidence="2">Heavy-metal-associated domain-containing protein</fullName>
    </submittedName>
</protein>
<dbReference type="SUPFAM" id="SSF55008">
    <property type="entry name" value="HMA, heavy metal-associated domain"/>
    <property type="match status" value="1"/>
</dbReference>
<gene>
    <name evidence="2" type="ORF">SAMN04487935_2047</name>
</gene>
<dbReference type="STRING" id="1128970.SAMN04487935_2047"/>
<proteinExistence type="predicted"/>
<dbReference type="InterPro" id="IPR036163">
    <property type="entry name" value="HMA_dom_sf"/>
</dbReference>
<keyword evidence="3" id="KW-1185">Reference proteome</keyword>
<dbReference type="PROSITE" id="PS50846">
    <property type="entry name" value="HMA_2"/>
    <property type="match status" value="1"/>
</dbReference>
<accession>A0A1G8XSI6</accession>
<evidence type="ECO:0000313" key="2">
    <source>
        <dbReference type="EMBL" id="SDJ93508.1"/>
    </source>
</evidence>